<dbReference type="Proteomes" id="UP000236161">
    <property type="component" value="Unassembled WGS sequence"/>
</dbReference>
<evidence type="ECO:0000313" key="1">
    <source>
        <dbReference type="EMBL" id="PKA50426.1"/>
    </source>
</evidence>
<evidence type="ECO:0000313" key="2">
    <source>
        <dbReference type="Proteomes" id="UP000236161"/>
    </source>
</evidence>
<protein>
    <submittedName>
        <fullName evidence="1">Uncharacterized protein</fullName>
    </submittedName>
</protein>
<reference evidence="1 2" key="1">
    <citation type="journal article" date="2017" name="Nature">
        <title>The Apostasia genome and the evolution of orchids.</title>
        <authorList>
            <person name="Zhang G.Q."/>
            <person name="Liu K.W."/>
            <person name="Li Z."/>
            <person name="Lohaus R."/>
            <person name="Hsiao Y.Y."/>
            <person name="Niu S.C."/>
            <person name="Wang J.Y."/>
            <person name="Lin Y.C."/>
            <person name="Xu Q."/>
            <person name="Chen L.J."/>
            <person name="Yoshida K."/>
            <person name="Fujiwara S."/>
            <person name="Wang Z.W."/>
            <person name="Zhang Y.Q."/>
            <person name="Mitsuda N."/>
            <person name="Wang M."/>
            <person name="Liu G.H."/>
            <person name="Pecoraro L."/>
            <person name="Huang H.X."/>
            <person name="Xiao X.J."/>
            <person name="Lin M."/>
            <person name="Wu X.Y."/>
            <person name="Wu W.L."/>
            <person name="Chen Y.Y."/>
            <person name="Chang S.B."/>
            <person name="Sakamoto S."/>
            <person name="Ohme-Takagi M."/>
            <person name="Yagi M."/>
            <person name="Zeng S.J."/>
            <person name="Shen C.Y."/>
            <person name="Yeh C.M."/>
            <person name="Luo Y.B."/>
            <person name="Tsai W.C."/>
            <person name="Van de Peer Y."/>
            <person name="Liu Z.J."/>
        </authorList>
    </citation>
    <scope>NUCLEOTIDE SEQUENCE [LARGE SCALE GENOMIC DNA]</scope>
    <source>
        <strain evidence="2">cv. Shenzhen</strain>
        <tissue evidence="1">Stem</tissue>
    </source>
</reference>
<proteinExistence type="predicted"/>
<keyword evidence="2" id="KW-1185">Reference proteome</keyword>
<organism evidence="1 2">
    <name type="scientific">Apostasia shenzhenica</name>
    <dbReference type="NCBI Taxonomy" id="1088818"/>
    <lineage>
        <taxon>Eukaryota</taxon>
        <taxon>Viridiplantae</taxon>
        <taxon>Streptophyta</taxon>
        <taxon>Embryophyta</taxon>
        <taxon>Tracheophyta</taxon>
        <taxon>Spermatophyta</taxon>
        <taxon>Magnoliopsida</taxon>
        <taxon>Liliopsida</taxon>
        <taxon>Asparagales</taxon>
        <taxon>Orchidaceae</taxon>
        <taxon>Apostasioideae</taxon>
        <taxon>Apostasia</taxon>
    </lineage>
</organism>
<accession>A0A2I0A4E5</accession>
<dbReference type="AlphaFoldDB" id="A0A2I0A4E5"/>
<dbReference type="EMBL" id="KZ452026">
    <property type="protein sequence ID" value="PKA50426.1"/>
    <property type="molecule type" value="Genomic_DNA"/>
</dbReference>
<name>A0A2I0A4E5_9ASPA</name>
<gene>
    <name evidence="1" type="ORF">AXF42_Ash013515</name>
</gene>
<sequence length="61" mass="6952">MLYKCHILKALLDKLVNQRKLEDFLFMICTFEFGQKERSHEDASGIAVQVPTAAPSFDPPI</sequence>